<feature type="region of interest" description="Disordered" evidence="1">
    <location>
        <begin position="438"/>
        <end position="477"/>
    </location>
</feature>
<dbReference type="Pfam" id="PF12572">
    <property type="entry name" value="DUF3752"/>
    <property type="match status" value="1"/>
</dbReference>
<feature type="compositionally biased region" description="Polar residues" evidence="1">
    <location>
        <begin position="602"/>
        <end position="618"/>
    </location>
</feature>
<dbReference type="CDD" id="cd06257">
    <property type="entry name" value="DnaJ"/>
    <property type="match status" value="1"/>
</dbReference>
<feature type="compositionally biased region" description="Basic and acidic residues" evidence="1">
    <location>
        <begin position="566"/>
        <end position="587"/>
    </location>
</feature>
<feature type="region of interest" description="Disordered" evidence="1">
    <location>
        <begin position="1"/>
        <end position="129"/>
    </location>
</feature>
<feature type="compositionally biased region" description="Basic and acidic residues" evidence="1">
    <location>
        <begin position="441"/>
        <end position="456"/>
    </location>
</feature>
<feature type="region of interest" description="Disordered" evidence="1">
    <location>
        <begin position="213"/>
        <end position="262"/>
    </location>
</feature>
<evidence type="ECO:0000313" key="4">
    <source>
        <dbReference type="Proteomes" id="UP000008021"/>
    </source>
</evidence>
<feature type="compositionally biased region" description="Basic residues" evidence="1">
    <location>
        <begin position="53"/>
        <end position="85"/>
    </location>
</feature>
<dbReference type="Gene3D" id="1.10.287.110">
    <property type="entry name" value="DnaJ domain"/>
    <property type="match status" value="1"/>
</dbReference>
<feature type="domain" description="J" evidence="2">
    <location>
        <begin position="331"/>
        <end position="395"/>
    </location>
</feature>
<name>A0A0E0C2Z9_9ORYZ</name>
<feature type="compositionally biased region" description="Basic and acidic residues" evidence="1">
    <location>
        <begin position="1"/>
        <end position="11"/>
    </location>
</feature>
<dbReference type="eggNOG" id="KOG0714">
    <property type="taxonomic scope" value="Eukaryota"/>
</dbReference>
<dbReference type="PANTHER" id="PTHR47422">
    <property type="entry name" value="DNAJ HEAT SHOCK N-TERMINAL DOMAIN-CONTAINING PROTEIN"/>
    <property type="match status" value="1"/>
</dbReference>
<dbReference type="Gramene" id="OMERI01G16750.1">
    <property type="protein sequence ID" value="OMERI01G16750.1"/>
    <property type="gene ID" value="OMERI01G16750"/>
</dbReference>
<reference evidence="3" key="2">
    <citation type="submission" date="2018-05" db="EMBL/GenBank/DDBJ databases">
        <title>OmerRS3 (Oryza meridionalis Reference Sequence Version 3).</title>
        <authorList>
            <person name="Zhang J."/>
            <person name="Kudrna D."/>
            <person name="Lee S."/>
            <person name="Talag J."/>
            <person name="Welchert J."/>
            <person name="Wing R.A."/>
        </authorList>
    </citation>
    <scope>NUCLEOTIDE SEQUENCE [LARGE SCALE GENOMIC DNA]</scope>
    <source>
        <strain evidence="3">cv. OR44</strain>
    </source>
</reference>
<feature type="compositionally biased region" description="Basic residues" evidence="1">
    <location>
        <begin position="12"/>
        <end position="22"/>
    </location>
</feature>
<feature type="region of interest" description="Disordered" evidence="1">
    <location>
        <begin position="544"/>
        <end position="618"/>
    </location>
</feature>
<dbReference type="eggNOG" id="KOG4188">
    <property type="taxonomic scope" value="Eukaryota"/>
</dbReference>
<dbReference type="HOGENOM" id="CLU_029231_2_0_1"/>
<reference evidence="3" key="1">
    <citation type="submission" date="2015-04" db="UniProtKB">
        <authorList>
            <consortium name="EnsemblPlants"/>
        </authorList>
    </citation>
    <scope>IDENTIFICATION</scope>
</reference>
<sequence length="618" mass="69393">MGRGDEAEKEGKRRRGRGRSSRRSRDASSDPDSASSPSPSSASSPSRSPDRRSRSRSSGSKRRKASSSSRRHRHHHHKSSGRSRRSRDDDDERRRRRRRRRDEERGRRGGDASESSGSGSEEPDRAEEAREIVRDILGDFPAVAGELRQLLQMIDNGEGIDISGISDKPLVKRLKKLFRSLKLRESSNGAYLLPPKSVPTLDVVGSALVASDELADNENKNPVSPTRLEQPSSNFDVQNKNDNTPEEPAKNDADEQPPKRRVIGPAMPSRELLAAAAEMTEALRSRDAEVEADDGFLIGPPPPAMVAEAASANEAERFEEVTRILAADENSPYDVVGINWKMSSDNIKKRYWKLSLLVHPDKCPHPSAQEAFVKLNNAFKDLQDPEKRGVIDEKIKKKEEMEQFEVELKAMREAAEWRRLQGVSLEGDDELLAVPKQAQAPKRDEWMTTLPPERKPGVPMHSTTSFSMNGKEGRGDTSVWTDTPLERAQKAQQNCTLFMGGEMGDRAFLSYLEAYNKAKAIADADEEKIKTSDASLVDTYNSSKRSVSLVQKHRESKKEKKKQKQRDKEEWEGNHPWKPWDREKDLTAGRQNVNLDPENMAQGLSSRFSSGAVQRNFL</sequence>
<dbReference type="GO" id="GO:0005783">
    <property type="term" value="C:endoplasmic reticulum"/>
    <property type="evidence" value="ECO:0007669"/>
    <property type="project" value="UniProtKB-ARBA"/>
</dbReference>
<dbReference type="PRINTS" id="PR00625">
    <property type="entry name" value="JDOMAIN"/>
</dbReference>
<feature type="compositionally biased region" description="Polar residues" evidence="1">
    <location>
        <begin position="220"/>
        <end position="242"/>
    </location>
</feature>
<feature type="compositionally biased region" description="Basic and acidic residues" evidence="1">
    <location>
        <begin position="247"/>
        <end position="258"/>
    </location>
</feature>
<dbReference type="AlphaFoldDB" id="A0A0E0C2Z9"/>
<feature type="compositionally biased region" description="Low complexity" evidence="1">
    <location>
        <begin position="30"/>
        <end position="47"/>
    </location>
</feature>
<dbReference type="STRING" id="40149.A0A0E0C2Z9"/>
<dbReference type="SUPFAM" id="SSF46565">
    <property type="entry name" value="Chaperone J-domain"/>
    <property type="match status" value="1"/>
</dbReference>
<dbReference type="Proteomes" id="UP000008021">
    <property type="component" value="Chromosome 1"/>
</dbReference>
<keyword evidence="4" id="KW-1185">Reference proteome</keyword>
<dbReference type="InterPro" id="IPR022226">
    <property type="entry name" value="DUF3752"/>
</dbReference>
<dbReference type="PANTHER" id="PTHR47422:SF1">
    <property type="entry name" value="DNAJ HEAT SHOCK N-TERMINAL DOMAIN-CONTAINING PROTEIN"/>
    <property type="match status" value="1"/>
</dbReference>
<dbReference type="Pfam" id="PF00226">
    <property type="entry name" value="DnaJ"/>
    <property type="match status" value="1"/>
</dbReference>
<evidence type="ECO:0000313" key="3">
    <source>
        <dbReference type="EnsemblPlants" id="OMERI01G16750.1"/>
    </source>
</evidence>
<protein>
    <recommendedName>
        <fullName evidence="2">J domain-containing protein</fullName>
    </recommendedName>
</protein>
<dbReference type="EnsemblPlants" id="OMERI01G16750.1">
    <property type="protein sequence ID" value="OMERI01G16750.1"/>
    <property type="gene ID" value="OMERI01G16750"/>
</dbReference>
<dbReference type="SMART" id="SM00271">
    <property type="entry name" value="DnaJ"/>
    <property type="match status" value="1"/>
</dbReference>
<proteinExistence type="predicted"/>
<evidence type="ECO:0000256" key="1">
    <source>
        <dbReference type="SAM" id="MobiDB-lite"/>
    </source>
</evidence>
<dbReference type="PROSITE" id="PS50076">
    <property type="entry name" value="DNAJ_2"/>
    <property type="match status" value="1"/>
</dbReference>
<feature type="compositionally biased region" description="Basic and acidic residues" evidence="1">
    <location>
        <begin position="101"/>
        <end position="111"/>
    </location>
</feature>
<evidence type="ECO:0000259" key="2">
    <source>
        <dbReference type="PROSITE" id="PS50076"/>
    </source>
</evidence>
<dbReference type="InterPro" id="IPR036869">
    <property type="entry name" value="J_dom_sf"/>
</dbReference>
<accession>A0A0E0C2Z9</accession>
<dbReference type="InterPro" id="IPR001623">
    <property type="entry name" value="DnaJ_domain"/>
</dbReference>
<organism evidence="3">
    <name type="scientific">Oryza meridionalis</name>
    <dbReference type="NCBI Taxonomy" id="40149"/>
    <lineage>
        <taxon>Eukaryota</taxon>
        <taxon>Viridiplantae</taxon>
        <taxon>Streptophyta</taxon>
        <taxon>Embryophyta</taxon>
        <taxon>Tracheophyta</taxon>
        <taxon>Spermatophyta</taxon>
        <taxon>Magnoliopsida</taxon>
        <taxon>Liliopsida</taxon>
        <taxon>Poales</taxon>
        <taxon>Poaceae</taxon>
        <taxon>BOP clade</taxon>
        <taxon>Oryzoideae</taxon>
        <taxon>Oryzeae</taxon>
        <taxon>Oryzinae</taxon>
        <taxon>Oryza</taxon>
    </lineage>
</organism>